<dbReference type="Proteomes" id="UP000027170">
    <property type="component" value="Unassembled WGS sequence"/>
</dbReference>
<gene>
    <name evidence="2" type="ORF">SALWKB29_2165</name>
</gene>
<comment type="caution">
    <text evidence="2">The sequence shown here is derived from an EMBL/GenBank/DDBJ whole genome shotgun (WGS) entry which is preliminary data.</text>
</comment>
<reference evidence="2 3" key="1">
    <citation type="submission" date="2014-03" db="EMBL/GenBank/DDBJ databases">
        <title>The genomes of two eusocial bee gut symbionts.</title>
        <authorList>
            <person name="Kwong W.K."/>
            <person name="Engel P."/>
            <person name="Koch H."/>
            <person name="Moran N.A."/>
        </authorList>
    </citation>
    <scope>NUCLEOTIDE SEQUENCE [LARGE SCALE GENOMIC DNA]</scope>
    <source>
        <strain evidence="3">wkB29</strain>
    </source>
</reference>
<evidence type="ECO:0000256" key="1">
    <source>
        <dbReference type="SAM" id="Phobius"/>
    </source>
</evidence>
<dbReference type="EMBL" id="JFZV01000020">
    <property type="protein sequence ID" value="KDN13815.1"/>
    <property type="molecule type" value="Genomic_DNA"/>
</dbReference>
<organism evidence="2 3">
    <name type="scientific">Snodgrassella communis</name>
    <dbReference type="NCBI Taxonomy" id="2946699"/>
    <lineage>
        <taxon>Bacteria</taxon>
        <taxon>Pseudomonadati</taxon>
        <taxon>Pseudomonadota</taxon>
        <taxon>Betaproteobacteria</taxon>
        <taxon>Neisseriales</taxon>
        <taxon>Neisseriaceae</taxon>
        <taxon>Snodgrassella</taxon>
    </lineage>
</organism>
<keyword evidence="3" id="KW-1185">Reference proteome</keyword>
<evidence type="ECO:0000313" key="3">
    <source>
        <dbReference type="Proteomes" id="UP000027170"/>
    </source>
</evidence>
<keyword evidence="1" id="KW-0812">Transmembrane</keyword>
<proteinExistence type="predicted"/>
<evidence type="ECO:0000313" key="2">
    <source>
        <dbReference type="EMBL" id="KDN13815.1"/>
    </source>
</evidence>
<feature type="transmembrane region" description="Helical" evidence="1">
    <location>
        <begin position="15"/>
        <end position="35"/>
    </location>
</feature>
<dbReference type="AlphaFoldDB" id="A0A836MP00"/>
<keyword evidence="1" id="KW-1133">Transmembrane helix</keyword>
<protein>
    <submittedName>
        <fullName evidence="2">Uncharacterized protein</fullName>
    </submittedName>
</protein>
<accession>A0A836MP00</accession>
<keyword evidence="1" id="KW-0472">Membrane</keyword>
<sequence length="38" mass="4500">MRSKNKNYMKKNRKLLKVSLVVLNLFIFSTVLLLGNKF</sequence>
<name>A0A836MP00_9NEIS</name>